<dbReference type="Proteomes" id="UP000267268">
    <property type="component" value="Chromosome 1"/>
</dbReference>
<reference evidence="2 3" key="1">
    <citation type="submission" date="2018-12" db="EMBL/GenBank/DDBJ databases">
        <title>Flammeovirga pectinis sp. nov., isolated from the gut of the Korean scallop, Patinopecten yessoensis.</title>
        <authorList>
            <person name="Bae J.-W."/>
            <person name="Jeong Y.-S."/>
            <person name="Kang W."/>
        </authorList>
    </citation>
    <scope>NUCLEOTIDE SEQUENCE [LARGE SCALE GENOMIC DNA]</scope>
    <source>
        <strain evidence="2 3">L12M1</strain>
    </source>
</reference>
<keyword evidence="2" id="KW-0378">Hydrolase</keyword>
<keyword evidence="3" id="KW-1185">Reference proteome</keyword>
<dbReference type="InterPro" id="IPR007484">
    <property type="entry name" value="Peptidase_M28"/>
</dbReference>
<dbReference type="GO" id="GO:0008235">
    <property type="term" value="F:metalloexopeptidase activity"/>
    <property type="evidence" value="ECO:0007669"/>
    <property type="project" value="InterPro"/>
</dbReference>
<organism evidence="2 3">
    <name type="scientific">Flammeovirga pectinis</name>
    <dbReference type="NCBI Taxonomy" id="2494373"/>
    <lineage>
        <taxon>Bacteria</taxon>
        <taxon>Pseudomonadati</taxon>
        <taxon>Bacteroidota</taxon>
        <taxon>Cytophagia</taxon>
        <taxon>Cytophagales</taxon>
        <taxon>Flammeovirgaceae</taxon>
        <taxon>Flammeovirga</taxon>
    </lineage>
</organism>
<proteinExistence type="predicted"/>
<dbReference type="InterPro" id="IPR045175">
    <property type="entry name" value="M28_fam"/>
</dbReference>
<dbReference type="KEGG" id="fll:EI427_14825"/>
<protein>
    <submittedName>
        <fullName evidence="2">M20/M25/M40 family metallo-hydrolase</fullName>
    </submittedName>
</protein>
<dbReference type="EMBL" id="CP034562">
    <property type="protein sequence ID" value="AZQ63458.1"/>
    <property type="molecule type" value="Genomic_DNA"/>
</dbReference>
<dbReference type="RefSeq" id="WP_126616027.1">
    <property type="nucleotide sequence ID" value="NZ_CP034562.1"/>
</dbReference>
<gene>
    <name evidence="2" type="ORF">EI427_14825</name>
</gene>
<dbReference type="Gene3D" id="3.40.630.10">
    <property type="entry name" value="Zn peptidases"/>
    <property type="match status" value="1"/>
</dbReference>
<dbReference type="GO" id="GO:0006508">
    <property type="term" value="P:proteolysis"/>
    <property type="evidence" value="ECO:0007669"/>
    <property type="project" value="InterPro"/>
</dbReference>
<dbReference type="Pfam" id="PF04389">
    <property type="entry name" value="Peptidase_M28"/>
    <property type="match status" value="1"/>
</dbReference>
<feature type="domain" description="Peptidase M28" evidence="1">
    <location>
        <begin position="200"/>
        <end position="375"/>
    </location>
</feature>
<dbReference type="AlphaFoldDB" id="A0A3Q9FPL7"/>
<dbReference type="SUPFAM" id="SSF53187">
    <property type="entry name" value="Zn-dependent exopeptidases"/>
    <property type="match status" value="1"/>
</dbReference>
<evidence type="ECO:0000259" key="1">
    <source>
        <dbReference type="Pfam" id="PF04389"/>
    </source>
</evidence>
<dbReference type="PANTHER" id="PTHR12147">
    <property type="entry name" value="METALLOPEPTIDASE M28 FAMILY MEMBER"/>
    <property type="match status" value="1"/>
</dbReference>
<dbReference type="OrthoDB" id="844214at2"/>
<name>A0A3Q9FPL7_9BACT</name>
<accession>A0A3Q9FPL7</accession>
<evidence type="ECO:0000313" key="2">
    <source>
        <dbReference type="EMBL" id="AZQ63458.1"/>
    </source>
</evidence>
<dbReference type="Gene3D" id="3.50.30.30">
    <property type="match status" value="1"/>
</dbReference>
<sequence>MKAVEKNIKTLSAKNMRGRGYTFNGDKKAAAFIEQKFKDIGLQSYPKEEYLQHFEMPVNTFPNNITLKINANSLKVGVDYLPSTDSGTGNAEGEAYYISSDVFIKDAALVEFLKVDLSNKIVIYDQEEEKNRITWNRALTTKILQARASIVLFDKLTFSVARWQVPQPRFYVLREKLPADIEKISFSIQPKFFKEYTSQNVISYIKGKTHPDKYLVFTAHYDHLGSIGKQIYFPGANDNASGIALLLEIAKYYKSNTPDYSIVFIAFGAEEAGLIGSRYYVEHPFFPLDKIDFLINLDLFGSGEEGMMAVNGAVFTEQYQLLTSINTKNEFLPEIKKRGKAANSDHYYFSENGVPCFFFYLMGASWPHYHDIKDNQPLPLSGFKGAYKLITTFGNELQTSSK</sequence>
<evidence type="ECO:0000313" key="3">
    <source>
        <dbReference type="Proteomes" id="UP000267268"/>
    </source>
</evidence>
<dbReference type="PANTHER" id="PTHR12147:SF26">
    <property type="entry name" value="PEPTIDASE M28 DOMAIN-CONTAINING PROTEIN"/>
    <property type="match status" value="1"/>
</dbReference>